<dbReference type="Proteomes" id="UP000752297">
    <property type="component" value="Unassembled WGS sequence"/>
</dbReference>
<evidence type="ECO:0000313" key="4">
    <source>
        <dbReference type="Proteomes" id="UP000752297"/>
    </source>
</evidence>
<evidence type="ECO:0000256" key="1">
    <source>
        <dbReference type="ARBA" id="ARBA00022729"/>
    </source>
</evidence>
<sequence length="397" mass="45267">MPLDCDMFHASWIATVLNLDWPSKLSSGIEDDEERVKRQKQELMRLFDEASEHGINAVIFQVSPAADAFYKSDYLPWSSYLTGRLGKYPGFDPLQFAITEARKRDIELHAWLNPYRVSMDDKPVTAKALKNSSSDSPLSIFKTRPEWIGVSAGRYVLDPGIPAVREWVTNITAEVVRKYDIDGIQFDDYFYYETSGSPLEDDTTFARFGTSFTSKYDWRRYNTYTLVQEISQKIRSIKPNVRFGISPGGVWRNGTDDPLGSPTQAGKTNYDGDFADTRRWVKDGLIDYIAPQVYWSFGRKQVPYGPIVRWWADTVRGTKTDLYIGMALYRAGTKSRAEPDWQAGGGVDEIRRQLEFNASVPEVKGSILFRQGFLSDPGLKKVSQYLKRSWGKCIPPQ</sequence>
<dbReference type="AlphaFoldDB" id="A0A949PPY2"/>
<keyword evidence="1" id="KW-0732">Signal</keyword>
<name>A0A949PPY2_9HYPH</name>
<dbReference type="EMBL" id="JAHRVA010000004">
    <property type="protein sequence ID" value="MBV2143876.1"/>
    <property type="molecule type" value="Genomic_DNA"/>
</dbReference>
<dbReference type="Pfam" id="PF02638">
    <property type="entry name" value="GHL10"/>
    <property type="match status" value="1"/>
</dbReference>
<dbReference type="InterPro" id="IPR003790">
    <property type="entry name" value="GHL10"/>
</dbReference>
<evidence type="ECO:0000259" key="2">
    <source>
        <dbReference type="Pfam" id="PF02638"/>
    </source>
</evidence>
<evidence type="ECO:0000313" key="3">
    <source>
        <dbReference type="EMBL" id="MBV2143876.1"/>
    </source>
</evidence>
<accession>A0A949PPY2</accession>
<dbReference type="PANTHER" id="PTHR43405:SF1">
    <property type="entry name" value="GLYCOSYL HYDROLASE DIGH"/>
    <property type="match status" value="1"/>
</dbReference>
<comment type="caution">
    <text evidence="3">The sequence shown here is derived from an EMBL/GenBank/DDBJ whole genome shotgun (WGS) entry which is preliminary data.</text>
</comment>
<dbReference type="InterPro" id="IPR052177">
    <property type="entry name" value="Divisome_Glycosyl_Hydrolase"/>
</dbReference>
<proteinExistence type="predicted"/>
<protein>
    <submittedName>
        <fullName evidence="3">Glycoside hydrolase family 10 protein</fullName>
    </submittedName>
</protein>
<gene>
    <name evidence="3" type="ORF">KUG47_10255</name>
</gene>
<keyword evidence="3" id="KW-0378">Hydrolase</keyword>
<dbReference type="RefSeq" id="WP_217677879.1">
    <property type="nucleotide sequence ID" value="NZ_JAHRVA010000004.1"/>
</dbReference>
<keyword evidence="4" id="KW-1185">Reference proteome</keyword>
<reference evidence="3 4" key="1">
    <citation type="submission" date="2021-06" db="EMBL/GenBank/DDBJ databases">
        <title>Falsochrobactrum tianjin sp.nov., a new petroleum-degrading bacteria isolated from oily soils.</title>
        <authorList>
            <person name="Chen G."/>
            <person name="Chen H."/>
            <person name="Tian J."/>
            <person name="Qing J."/>
            <person name="Zhong L."/>
            <person name="Ma W."/>
            <person name="Song Y."/>
            <person name="Cui X."/>
            <person name="Yan B."/>
        </authorList>
    </citation>
    <scope>NUCLEOTIDE SEQUENCE [LARGE SCALE GENOMIC DNA]</scope>
    <source>
        <strain evidence="3 4">TDYN1</strain>
    </source>
</reference>
<organism evidence="3 4">
    <name type="scientific">Falsochrobactrum tianjinense</name>
    <dbReference type="NCBI Taxonomy" id="2706015"/>
    <lineage>
        <taxon>Bacteria</taxon>
        <taxon>Pseudomonadati</taxon>
        <taxon>Pseudomonadota</taxon>
        <taxon>Alphaproteobacteria</taxon>
        <taxon>Hyphomicrobiales</taxon>
        <taxon>Brucellaceae</taxon>
        <taxon>Falsochrobactrum</taxon>
    </lineage>
</organism>
<feature type="domain" description="Glycosyl hydrolase-like 10" evidence="2">
    <location>
        <begin position="10"/>
        <end position="342"/>
    </location>
</feature>
<dbReference type="GO" id="GO:0016787">
    <property type="term" value="F:hydrolase activity"/>
    <property type="evidence" value="ECO:0007669"/>
    <property type="project" value="UniProtKB-KW"/>
</dbReference>
<dbReference type="PANTHER" id="PTHR43405">
    <property type="entry name" value="GLYCOSYL HYDROLASE DIGH"/>
    <property type="match status" value="1"/>
</dbReference>